<dbReference type="Proteomes" id="UP000297613">
    <property type="component" value="Unassembled WGS sequence"/>
</dbReference>
<protein>
    <submittedName>
        <fullName evidence="2">TRL-like family protein</fullName>
    </submittedName>
</protein>
<dbReference type="AlphaFoldDB" id="A0A6N4QWX6"/>
<proteinExistence type="predicted"/>
<feature type="region of interest" description="Disordered" evidence="1">
    <location>
        <begin position="158"/>
        <end position="181"/>
    </location>
</feature>
<dbReference type="InterPro" id="IPR025113">
    <property type="entry name" value="TRL-like"/>
</dbReference>
<dbReference type="RefSeq" id="WP_135572186.1">
    <property type="nucleotide sequence ID" value="NZ_RQGK01000034.1"/>
</dbReference>
<name>A0A6N4QWX6_9LEPT</name>
<gene>
    <name evidence="2" type="ORF">EHQ83_12995</name>
</gene>
<sequence length="181" mass="20290">MARFQLFSDPRIPIRVLILFLLLFVFQCTGVNILNSPVGSEEMNTNPTPAYGRPSFELWYKGGLIFHNESIPHTINGNARSLERGESCSRSALALFAWGDSSIRNASRKANIQKIAHIEYEHTAILGIVYHSFCTIVTGESATAPVVKVKEEVKEKRIKQKTPTITEIKPEGDKSDEEENK</sequence>
<evidence type="ECO:0000313" key="2">
    <source>
        <dbReference type="EMBL" id="TGL82853.1"/>
    </source>
</evidence>
<reference evidence="2 3" key="1">
    <citation type="journal article" date="2019" name="PLoS Negl. Trop. Dis.">
        <title>Revisiting the worldwide diversity of Leptospira species in the environment.</title>
        <authorList>
            <person name="Vincent A.T."/>
            <person name="Schiettekatte O."/>
            <person name="Bourhy P."/>
            <person name="Veyrier F.J."/>
            <person name="Picardeau M."/>
        </authorList>
    </citation>
    <scope>NUCLEOTIDE SEQUENCE [LARGE SCALE GENOMIC DNA]</scope>
    <source>
        <strain evidence="2 3">201702445</strain>
    </source>
</reference>
<dbReference type="Pfam" id="PF13146">
    <property type="entry name" value="TRL"/>
    <property type="match status" value="1"/>
</dbReference>
<evidence type="ECO:0000313" key="3">
    <source>
        <dbReference type="Proteomes" id="UP000297613"/>
    </source>
</evidence>
<comment type="caution">
    <text evidence="2">The sequence shown here is derived from an EMBL/GenBank/DDBJ whole genome shotgun (WGS) entry which is preliminary data.</text>
</comment>
<dbReference type="EMBL" id="RQGM01000052">
    <property type="protein sequence ID" value="TGL82853.1"/>
    <property type="molecule type" value="Genomic_DNA"/>
</dbReference>
<accession>A0A6N4QWX6</accession>
<evidence type="ECO:0000256" key="1">
    <source>
        <dbReference type="SAM" id="MobiDB-lite"/>
    </source>
</evidence>
<organism evidence="2 3">
    <name type="scientific">Leptospira yasudae</name>
    <dbReference type="NCBI Taxonomy" id="2202201"/>
    <lineage>
        <taxon>Bacteria</taxon>
        <taxon>Pseudomonadati</taxon>
        <taxon>Spirochaetota</taxon>
        <taxon>Spirochaetia</taxon>
        <taxon>Leptospirales</taxon>
        <taxon>Leptospiraceae</taxon>
        <taxon>Leptospira</taxon>
    </lineage>
</organism>